<keyword evidence="1" id="KW-0812">Transmembrane</keyword>
<name>A0A1G9ANN8_9GAMM</name>
<dbReference type="AlphaFoldDB" id="A0A1G9ANN8"/>
<dbReference type="EMBL" id="FNEM01000024">
    <property type="protein sequence ID" value="SDK28979.1"/>
    <property type="molecule type" value="Genomic_DNA"/>
</dbReference>
<keyword evidence="3" id="KW-1185">Reference proteome</keyword>
<reference evidence="3" key="1">
    <citation type="submission" date="2016-10" db="EMBL/GenBank/DDBJ databases">
        <authorList>
            <person name="Varghese N."/>
            <person name="Submissions S."/>
        </authorList>
    </citation>
    <scope>NUCLEOTIDE SEQUENCE [LARGE SCALE GENOMIC DNA]</scope>
    <source>
        <strain evidence="3">DSM 23317</strain>
    </source>
</reference>
<sequence>MGRLYRRTQFSVWMIVGLSLLIVTFWWQGCDSLPVLLLSSLVLVVGALFSSLTIEVHQGFVRWYFGPRVWRRQIRINQIDAVSVVSRDQDGRWPVHLGRSGWAYQVSGHYSVELMLRCGKIIRLGTDCPDEVVAAIMTERNKLTDE</sequence>
<organism evidence="2 3">
    <name type="scientific">Ferrimonas sediminum</name>
    <dbReference type="NCBI Taxonomy" id="718193"/>
    <lineage>
        <taxon>Bacteria</taxon>
        <taxon>Pseudomonadati</taxon>
        <taxon>Pseudomonadota</taxon>
        <taxon>Gammaproteobacteria</taxon>
        <taxon>Alteromonadales</taxon>
        <taxon>Ferrimonadaceae</taxon>
        <taxon>Ferrimonas</taxon>
    </lineage>
</organism>
<protein>
    <submittedName>
        <fullName evidence="2">Uncharacterized protein</fullName>
    </submittedName>
</protein>
<gene>
    <name evidence="2" type="ORF">SAMN04488540_12441</name>
</gene>
<evidence type="ECO:0000313" key="2">
    <source>
        <dbReference type="EMBL" id="SDK28979.1"/>
    </source>
</evidence>
<feature type="transmembrane region" description="Helical" evidence="1">
    <location>
        <begin position="12"/>
        <end position="29"/>
    </location>
</feature>
<evidence type="ECO:0000256" key="1">
    <source>
        <dbReference type="SAM" id="Phobius"/>
    </source>
</evidence>
<dbReference type="OrthoDB" id="5471116at2"/>
<keyword evidence="1" id="KW-1133">Transmembrane helix</keyword>
<evidence type="ECO:0000313" key="3">
    <source>
        <dbReference type="Proteomes" id="UP000199527"/>
    </source>
</evidence>
<keyword evidence="1" id="KW-0472">Membrane</keyword>
<accession>A0A1G9ANN8</accession>
<proteinExistence type="predicted"/>
<dbReference type="PROSITE" id="PS51257">
    <property type="entry name" value="PROKAR_LIPOPROTEIN"/>
    <property type="match status" value="1"/>
</dbReference>
<dbReference type="RefSeq" id="WP_090368209.1">
    <property type="nucleotide sequence ID" value="NZ_FNEM01000024.1"/>
</dbReference>
<dbReference type="Proteomes" id="UP000199527">
    <property type="component" value="Unassembled WGS sequence"/>
</dbReference>